<dbReference type="AlphaFoldDB" id="A0ABD2M5Q7"/>
<dbReference type="GO" id="GO:0008270">
    <property type="term" value="F:zinc ion binding"/>
    <property type="evidence" value="ECO:0007669"/>
    <property type="project" value="UniProtKB-KW"/>
</dbReference>
<feature type="chain" id="PRO_5044853533" description="CCHC-type domain-containing protein" evidence="3">
    <location>
        <begin position="17"/>
        <end position="218"/>
    </location>
</feature>
<dbReference type="InterPro" id="IPR001878">
    <property type="entry name" value="Znf_CCHC"/>
</dbReference>
<keyword evidence="1" id="KW-0862">Zinc</keyword>
<organism evidence="5 6">
    <name type="scientific">Heterodera trifolii</name>
    <dbReference type="NCBI Taxonomy" id="157864"/>
    <lineage>
        <taxon>Eukaryota</taxon>
        <taxon>Metazoa</taxon>
        <taxon>Ecdysozoa</taxon>
        <taxon>Nematoda</taxon>
        <taxon>Chromadorea</taxon>
        <taxon>Rhabditida</taxon>
        <taxon>Tylenchina</taxon>
        <taxon>Tylenchomorpha</taxon>
        <taxon>Tylenchoidea</taxon>
        <taxon>Heteroderidae</taxon>
        <taxon>Heteroderinae</taxon>
        <taxon>Heterodera</taxon>
    </lineage>
</organism>
<evidence type="ECO:0000256" key="3">
    <source>
        <dbReference type="SAM" id="SignalP"/>
    </source>
</evidence>
<evidence type="ECO:0000256" key="2">
    <source>
        <dbReference type="SAM" id="MobiDB-lite"/>
    </source>
</evidence>
<protein>
    <recommendedName>
        <fullName evidence="4">CCHC-type domain-containing protein</fullName>
    </recommendedName>
</protein>
<feature type="signal peptide" evidence="3">
    <location>
        <begin position="1"/>
        <end position="16"/>
    </location>
</feature>
<dbReference type="Gene3D" id="4.10.60.10">
    <property type="entry name" value="Zinc finger, CCHC-type"/>
    <property type="match status" value="1"/>
</dbReference>
<dbReference type="SMART" id="SM00343">
    <property type="entry name" value="ZnF_C2HC"/>
    <property type="match status" value="2"/>
</dbReference>
<sequence length="218" mass="24858">MILWHLIFFIFCFAFAIESGKIRPNFDEIFGTELEENKEENVKSHGDAALRQRILSKLTADGDNITYDAVVEDCMNFMTTIAEAKVIESSSSGSQRSHAVNAVHPKREKPKYERPKSQQSTKTEQQKCWRCGQTNHHHAACPQKGYKCRKCSQNGHIESRCEAVQEWRKKNAKSWLKKNVGNVNIVTVNIGTTAKPTTKSTLLRVKVLSRQSHRICPR</sequence>
<evidence type="ECO:0000313" key="5">
    <source>
        <dbReference type="EMBL" id="KAL3122865.1"/>
    </source>
</evidence>
<comment type="caution">
    <text evidence="5">The sequence shown here is derived from an EMBL/GenBank/DDBJ whole genome shotgun (WGS) entry which is preliminary data.</text>
</comment>
<feature type="compositionally biased region" description="Polar residues" evidence="2">
    <location>
        <begin position="88"/>
        <end position="98"/>
    </location>
</feature>
<dbReference type="PROSITE" id="PS50158">
    <property type="entry name" value="ZF_CCHC"/>
    <property type="match status" value="1"/>
</dbReference>
<keyword evidence="6" id="KW-1185">Reference proteome</keyword>
<evidence type="ECO:0000259" key="4">
    <source>
        <dbReference type="PROSITE" id="PS50158"/>
    </source>
</evidence>
<dbReference type="EMBL" id="JBICBT010000121">
    <property type="protein sequence ID" value="KAL3122865.1"/>
    <property type="molecule type" value="Genomic_DNA"/>
</dbReference>
<dbReference type="SUPFAM" id="SSF57756">
    <property type="entry name" value="Retrovirus zinc finger-like domains"/>
    <property type="match status" value="1"/>
</dbReference>
<keyword evidence="1" id="KW-0863">Zinc-finger</keyword>
<dbReference type="InterPro" id="IPR036875">
    <property type="entry name" value="Znf_CCHC_sf"/>
</dbReference>
<accession>A0ABD2M5Q7</accession>
<dbReference type="Proteomes" id="UP001620626">
    <property type="component" value="Unassembled WGS sequence"/>
</dbReference>
<keyword evidence="3" id="KW-0732">Signal</keyword>
<feature type="domain" description="CCHC-type" evidence="4">
    <location>
        <begin position="127"/>
        <end position="143"/>
    </location>
</feature>
<reference evidence="5 6" key="1">
    <citation type="submission" date="2024-10" db="EMBL/GenBank/DDBJ databases">
        <authorList>
            <person name="Kim D."/>
        </authorList>
    </citation>
    <scope>NUCLEOTIDE SEQUENCE [LARGE SCALE GENOMIC DNA]</scope>
    <source>
        <strain evidence="5">BH-2024</strain>
    </source>
</reference>
<evidence type="ECO:0000313" key="6">
    <source>
        <dbReference type="Proteomes" id="UP001620626"/>
    </source>
</evidence>
<gene>
    <name evidence="5" type="ORF">niasHT_008777</name>
</gene>
<name>A0ABD2M5Q7_9BILA</name>
<feature type="region of interest" description="Disordered" evidence="2">
    <location>
        <begin position="88"/>
        <end position="124"/>
    </location>
</feature>
<evidence type="ECO:0000256" key="1">
    <source>
        <dbReference type="PROSITE-ProRule" id="PRU00047"/>
    </source>
</evidence>
<dbReference type="GO" id="GO:0019899">
    <property type="term" value="F:enzyme binding"/>
    <property type="evidence" value="ECO:0007669"/>
    <property type="project" value="UniProtKB-ARBA"/>
</dbReference>
<keyword evidence="1" id="KW-0479">Metal-binding</keyword>
<proteinExistence type="predicted"/>